<name>A0A1T5C9Q5_9SPHN</name>
<gene>
    <name evidence="2" type="ORF">SAMN06295937_100943</name>
</gene>
<evidence type="ECO:0000259" key="1">
    <source>
        <dbReference type="Pfam" id="PF07007"/>
    </source>
</evidence>
<proteinExistence type="predicted"/>
<dbReference type="Gene3D" id="1.20.1270.180">
    <property type="match status" value="1"/>
</dbReference>
<dbReference type="OrthoDB" id="7340239at2"/>
<dbReference type="Proteomes" id="UP000190044">
    <property type="component" value="Unassembled WGS sequence"/>
</dbReference>
<dbReference type="EMBL" id="FUYP01000009">
    <property type="protein sequence ID" value="SKB55840.1"/>
    <property type="molecule type" value="Genomic_DNA"/>
</dbReference>
<evidence type="ECO:0000313" key="2">
    <source>
        <dbReference type="EMBL" id="SKB55840.1"/>
    </source>
</evidence>
<sequence length="130" mass="14272">MILSTLLALAPAVQEPAIDCDNAGTQFELNACAYKDYERADAAMNAQWKITAARMKGLDAKFDPAQDDRPGYFDTLLAAQRAWLDYRDKHCTSAGYSMRGGSAEPMVVGGCQAELTDARTQQLKALIEEY</sequence>
<feature type="domain" description="Lysozyme inhibitor LprI-like N-terminal" evidence="1">
    <location>
        <begin position="20"/>
        <end position="123"/>
    </location>
</feature>
<reference evidence="3" key="1">
    <citation type="submission" date="2017-02" db="EMBL/GenBank/DDBJ databases">
        <authorList>
            <person name="Varghese N."/>
            <person name="Submissions S."/>
        </authorList>
    </citation>
    <scope>NUCLEOTIDE SEQUENCE [LARGE SCALE GENOMIC DNA]</scope>
    <source>
        <strain evidence="3">R11H</strain>
    </source>
</reference>
<keyword evidence="3" id="KW-1185">Reference proteome</keyword>
<dbReference type="AlphaFoldDB" id="A0A1T5C9Q5"/>
<dbReference type="Pfam" id="PF07007">
    <property type="entry name" value="LprI"/>
    <property type="match status" value="1"/>
</dbReference>
<accession>A0A1T5C9Q5</accession>
<protein>
    <submittedName>
        <fullName evidence="2">Uncharacterized conserved protein YecT, DUF1311 family</fullName>
    </submittedName>
</protein>
<dbReference type="InterPro" id="IPR009739">
    <property type="entry name" value="LprI-like_N"/>
</dbReference>
<evidence type="ECO:0000313" key="3">
    <source>
        <dbReference type="Proteomes" id="UP000190044"/>
    </source>
</evidence>
<organism evidence="2 3">
    <name type="scientific">Sphingopyxis flava</name>
    <dbReference type="NCBI Taxonomy" id="1507287"/>
    <lineage>
        <taxon>Bacteria</taxon>
        <taxon>Pseudomonadati</taxon>
        <taxon>Pseudomonadota</taxon>
        <taxon>Alphaproteobacteria</taxon>
        <taxon>Sphingomonadales</taxon>
        <taxon>Sphingomonadaceae</taxon>
        <taxon>Sphingopyxis</taxon>
    </lineage>
</organism>
<dbReference type="RefSeq" id="WP_079638369.1">
    <property type="nucleotide sequence ID" value="NZ_FUYP01000009.1"/>
</dbReference>